<dbReference type="AlphaFoldDB" id="A0A7T9UK77"/>
<proteinExistence type="predicted"/>
<reference evidence="2 3" key="1">
    <citation type="submission" date="2021-01" db="EMBL/GenBank/DDBJ databases">
        <title>FDA dAtabase for Regulatory Grade micrObial Sequences (FDA-ARGOS): Supporting development and validation of Infectious Disease Dx tests.</title>
        <authorList>
            <person name="Sproer C."/>
            <person name="Gronow S."/>
            <person name="Severitt S."/>
            <person name="Schroder I."/>
            <person name="Tallon L."/>
            <person name="Sadzewicz L."/>
            <person name="Zhao X."/>
            <person name="Boylan J."/>
            <person name="Ott S."/>
            <person name="Bowen H."/>
            <person name="Vavikolanu K."/>
            <person name="Mehta A."/>
            <person name="Aluvathingal J."/>
            <person name="Nadendla S."/>
            <person name="Lowell S."/>
            <person name="Myers T."/>
            <person name="Yan Y."/>
            <person name="Sichtig H."/>
        </authorList>
    </citation>
    <scope>NUCLEOTIDE SEQUENCE [LARGE SCALE GENOMIC DNA]</scope>
    <source>
        <strain evidence="2 3">FDAARGOS_1096</strain>
    </source>
</reference>
<evidence type="ECO:0000313" key="3">
    <source>
        <dbReference type="Proteomes" id="UP000595320"/>
    </source>
</evidence>
<evidence type="ECO:0000313" key="2">
    <source>
        <dbReference type="EMBL" id="QQT87394.1"/>
    </source>
</evidence>
<accession>A0A7T9UK77</accession>
<sequence length="258" mass="31024">MSVRRLTIGFVLLILLGGCVFWFYKNSQYQRDDAYNREMFDVVMAEKMQQLYDQAQNWEQPIHLDVHDKRLYGDYKIMSEFLLNYWMQNAEARNLYLRELKAAKWDQFLDVDRLDQDRQHNYVETTQMLADVKMIETNYLQDNSESQQHFLNQARSLSIHPEMKAALLVKINQKQDQRKEYALFNLEQQIYSKAEQMFELLKNHRWQKQDGKISFYDAAQVKQFNQLYQDVLRINAKIEKIKSQNAQTLQQDVASPRQ</sequence>
<name>A0A7T9UK77_9GAMM</name>
<dbReference type="PROSITE" id="PS51257">
    <property type="entry name" value="PROKAR_LIPOPROTEIN"/>
    <property type="match status" value="1"/>
</dbReference>
<dbReference type="RefSeq" id="WP_201686705.1">
    <property type="nucleotide sequence ID" value="NZ_CP068176.1"/>
</dbReference>
<dbReference type="EMBL" id="CP068176">
    <property type="protein sequence ID" value="QQT87394.1"/>
    <property type="molecule type" value="Genomic_DNA"/>
</dbReference>
<organism evidence="2 3">
    <name type="scientific">Acinetobacter ursingii</name>
    <dbReference type="NCBI Taxonomy" id="108980"/>
    <lineage>
        <taxon>Bacteria</taxon>
        <taxon>Pseudomonadati</taxon>
        <taxon>Pseudomonadota</taxon>
        <taxon>Gammaproteobacteria</taxon>
        <taxon>Moraxellales</taxon>
        <taxon>Moraxellaceae</taxon>
        <taxon>Acinetobacter</taxon>
    </lineage>
</organism>
<dbReference type="Proteomes" id="UP000595320">
    <property type="component" value="Chromosome"/>
</dbReference>
<feature type="transmembrane region" description="Helical" evidence="1">
    <location>
        <begin position="6"/>
        <end position="24"/>
    </location>
</feature>
<keyword evidence="1" id="KW-0472">Membrane</keyword>
<keyword evidence="1" id="KW-1133">Transmembrane helix</keyword>
<protein>
    <submittedName>
        <fullName evidence="2">Uncharacterized protein</fullName>
    </submittedName>
</protein>
<evidence type="ECO:0000256" key="1">
    <source>
        <dbReference type="SAM" id="Phobius"/>
    </source>
</evidence>
<keyword evidence="1" id="KW-0812">Transmembrane</keyword>
<gene>
    <name evidence="2" type="ORF">I6I53_06505</name>
</gene>